<feature type="domain" description="WW" evidence="7">
    <location>
        <begin position="1628"/>
        <end position="1656"/>
    </location>
</feature>
<sequence>MSRPTSTDDYPETKGEADVMVLDYDDMSQMSNNSAGSKQLLPQHADLRQFMAQPYDTPITTPDDYSAEIRLNTAHMGKLMRASGNNAESGMVSADEEEFPAPKAPVASNINRNAAAERIRAKKRMAQTATDQQKSSKPSGLLNLETLKTLFSASLDASALNQNTSSIIYKKAKAAALSKQKRALDGVLKDDSDLSRIVKESERLRELMAKEDAENGVERPKSEPGAGRKKKQRGGGEEEKPKKRRKKKKPKQDFSRFQVDLRIVQPDQTTTNPQKAKAPAVNLGAVVRKANLSMQEFRLIDMRFSDVNATTQDLPALLYSVLEQYTDPSDEATANVISRTEAKAALDEVGMAFDRKDLETVLDAASENPLDENSVNFKALCAKLVKRYRKDNVCIQLGSAAARRSAQPFSNLNGIAEDMEMGGDDESGVAPHSSFLESISGEPKMMPNLPPLKIQQAQAIKHLRKDGNFDDHYGRETPHVLHSNTQVSIQELRKQLAMSERGLEQLNAEVKKGVQWFQLNCPTSVKNNRAKKYCKQWGVEKLKRFLMGQDASIQTYALSKWLDFVQYKRNVENVDKFIKVKTCTKIYIMLTTFCQRQVASAFVQWNNYAVDQRNREYEYCSIEIERLVRGFLGRRFAHEVLRDASACKIQNRFKCRKAARITDGLREERRRHNAARLLQNKYRGYTEIKGAMLVVQGKREQKGALCIQNKWRGKKAKDTVMAKREAKEMNDSASLLQRRFRGFEGRKAYEKKKLEKQRNDAACVIQRKYRGMQGQLVYAMKKLEKDSAISIQGCWRCYLAKKTTAGKMQLMNLRHKCAKSIQKSFRTYRFLMKFNKKAHERKLRWMKQATEEDNAARVMQGKARQWNARKKVAKKRQAKKDKAEMDAAAAKLQNRFRCYEAKKTVGKKRESKKLMEEEKKRRWQAQHDESLRMELEEQDKAARVMQGKARQFGARKQVAKKRKLRDQHKAAKCIQRAYRTHRFLMKFNKKAHERKLRWMKEAEEKAAKEAERERLRQKLELKEMHAAATKIQVVYRGRRARLKLEKRKNELAILEAEAEAKRVLAEQNVAAQRIANFMRMVTAKIKVRKKKEEMKKRLAEMEAAGDLGVAEIEKMKKEMQAEIQAMELSASMQAEQDKKDLKNLDKEHKDALAVEQALEAEQEENEKEHAALKIQNTWRKRRARQKARAQRKEKMELMRKMKEEQEKEEAERAKKEAMELQLGMQMEEEKRKKEAALLVEQNKAAVKIQGCYRTRLARKKVQAKKKAMLKEAEMIKKKAETMQLRIAREKKSVSRLKGEAKEKKMKEIRELEGKAADLMEQSQEARREAIKHGMAGDLAVDADKRRFEKAQAERIAAMEQEMAMNEAALKIQACWRIRKARQVLEAKKEIALMKLHSEDIKYVPPANGPPLGTFIRPGSIHRLEKYSGPMDHFGDDMEARMEAQAAEFVKRENAKAAKEYAERRKIEKEKAKQDFAIAKREFDLVFGEDFDIADKKTLEAEMKKAKTASEEAARRAAEEADRKIKEMEFKFNARISQLEQWEKRLEDRERGAESQKMMALHAQGQAMIGQQELNMSREREEIARQRRQLEEKERMLGSNSSAMVSSNPKEVAEMNSKRAITPSKRVEWKKLWDEEAKGYYYMNEATNQAQWERPEGGRGVVIIEDDAGGKSGGEVTDYDTDNAEMAGFAGGGGGKKKVVWQEFQDEGSGKSYWFNPETEESVWEDPNKGGGGGGGEAAAEAAKWVSHIDPGTGVAYWYNAETGETKWED</sequence>
<dbReference type="GO" id="GO:0000278">
    <property type="term" value="P:mitotic cell cycle"/>
    <property type="evidence" value="ECO:0007669"/>
    <property type="project" value="TreeGrafter"/>
</dbReference>
<feature type="region of interest" description="Disordered" evidence="6">
    <location>
        <begin position="1592"/>
        <end position="1618"/>
    </location>
</feature>
<dbReference type="Proteomes" id="UP001165085">
    <property type="component" value="Unassembled WGS sequence"/>
</dbReference>
<dbReference type="Pfam" id="PF00612">
    <property type="entry name" value="IQ"/>
    <property type="match status" value="3"/>
</dbReference>
<keyword evidence="3" id="KW-0677">Repeat</keyword>
<dbReference type="Gene3D" id="2.20.70.10">
    <property type="match status" value="3"/>
</dbReference>
<feature type="compositionally biased region" description="Polar residues" evidence="6">
    <location>
        <begin position="1597"/>
        <end position="1608"/>
    </location>
</feature>
<keyword evidence="9" id="KW-1185">Reference proteome</keyword>
<comment type="caution">
    <text evidence="8">The sequence shown here is derived from an EMBL/GenBank/DDBJ whole genome shotgun (WGS) entry which is preliminary data.</text>
</comment>
<feature type="region of interest" description="Disordered" evidence="6">
    <location>
        <begin position="1709"/>
        <end position="1737"/>
    </location>
</feature>
<dbReference type="Pfam" id="PF00397">
    <property type="entry name" value="WW"/>
    <property type="match status" value="3"/>
</dbReference>
<evidence type="ECO:0000256" key="1">
    <source>
        <dbReference type="ARBA" id="ARBA00004496"/>
    </source>
</evidence>
<dbReference type="InterPro" id="IPR036020">
    <property type="entry name" value="WW_dom_sf"/>
</dbReference>
<dbReference type="OrthoDB" id="26525at2759"/>
<evidence type="ECO:0000256" key="6">
    <source>
        <dbReference type="SAM" id="MobiDB-lite"/>
    </source>
</evidence>
<feature type="coiled-coil region" evidence="5">
    <location>
        <begin position="875"/>
        <end position="902"/>
    </location>
</feature>
<feature type="region of interest" description="Disordered" evidence="6">
    <location>
        <begin position="208"/>
        <end position="276"/>
    </location>
</feature>
<dbReference type="PANTHER" id="PTHR22706">
    <property type="entry name" value="ASSEMBLY FACTOR FOR SPINDLE MICROTUBULES"/>
    <property type="match status" value="1"/>
</dbReference>
<feature type="coiled-coil region" evidence="5">
    <location>
        <begin position="1258"/>
        <end position="1328"/>
    </location>
</feature>
<dbReference type="GO" id="GO:0000922">
    <property type="term" value="C:spindle pole"/>
    <property type="evidence" value="ECO:0007669"/>
    <property type="project" value="TreeGrafter"/>
</dbReference>
<evidence type="ECO:0000256" key="2">
    <source>
        <dbReference type="ARBA" id="ARBA00022490"/>
    </source>
</evidence>
<feature type="coiled-coil region" evidence="5">
    <location>
        <begin position="1495"/>
        <end position="1530"/>
    </location>
</feature>
<dbReference type="CDD" id="cd23767">
    <property type="entry name" value="IQCD"/>
    <property type="match status" value="1"/>
</dbReference>
<evidence type="ECO:0000256" key="4">
    <source>
        <dbReference type="ARBA" id="ARBA00022860"/>
    </source>
</evidence>
<dbReference type="SMART" id="SM00456">
    <property type="entry name" value="WW"/>
    <property type="match status" value="3"/>
</dbReference>
<dbReference type="SMART" id="SM00015">
    <property type="entry name" value="IQ"/>
    <property type="match status" value="13"/>
</dbReference>
<dbReference type="Gene3D" id="1.20.5.190">
    <property type="match status" value="1"/>
</dbReference>
<reference evidence="9" key="1">
    <citation type="journal article" date="2023" name="Commun. Biol.">
        <title>Genome analysis of Parmales, the sister group of diatoms, reveals the evolutionary specialization of diatoms from phago-mixotrophs to photoautotrophs.</title>
        <authorList>
            <person name="Ban H."/>
            <person name="Sato S."/>
            <person name="Yoshikawa S."/>
            <person name="Yamada K."/>
            <person name="Nakamura Y."/>
            <person name="Ichinomiya M."/>
            <person name="Sato N."/>
            <person name="Blanc-Mathieu R."/>
            <person name="Endo H."/>
            <person name="Kuwata A."/>
            <person name="Ogata H."/>
        </authorList>
    </citation>
    <scope>NUCLEOTIDE SEQUENCE [LARGE SCALE GENOMIC DNA]</scope>
    <source>
        <strain evidence="9">NIES 3701</strain>
    </source>
</reference>
<evidence type="ECO:0000256" key="5">
    <source>
        <dbReference type="SAM" id="Coils"/>
    </source>
</evidence>
<dbReference type="EMBL" id="BRXY01000207">
    <property type="protein sequence ID" value="GMH77454.1"/>
    <property type="molecule type" value="Genomic_DNA"/>
</dbReference>
<evidence type="ECO:0000256" key="3">
    <source>
        <dbReference type="ARBA" id="ARBA00022737"/>
    </source>
</evidence>
<keyword evidence="5" id="KW-0175">Coiled coil</keyword>
<dbReference type="GO" id="GO:0005737">
    <property type="term" value="C:cytoplasm"/>
    <property type="evidence" value="ECO:0007669"/>
    <property type="project" value="UniProtKB-SubCell"/>
</dbReference>
<evidence type="ECO:0000313" key="9">
    <source>
        <dbReference type="Proteomes" id="UP001165085"/>
    </source>
</evidence>
<keyword evidence="4" id="KW-0112">Calmodulin-binding</keyword>
<feature type="domain" description="WW" evidence="7">
    <location>
        <begin position="1700"/>
        <end position="1728"/>
    </location>
</feature>
<dbReference type="PROSITE" id="PS50020">
    <property type="entry name" value="WW_DOMAIN_2"/>
    <property type="match status" value="2"/>
</dbReference>
<protein>
    <recommendedName>
        <fullName evidence="7">WW domain-containing protein</fullName>
    </recommendedName>
</protein>
<feature type="coiled-coil region" evidence="5">
    <location>
        <begin position="993"/>
        <end position="1230"/>
    </location>
</feature>
<evidence type="ECO:0000259" key="7">
    <source>
        <dbReference type="PROSITE" id="PS50020"/>
    </source>
</evidence>
<keyword evidence="2" id="KW-0963">Cytoplasm</keyword>
<gene>
    <name evidence="8" type="ORF">TrST_g9205</name>
</gene>
<comment type="subcellular location">
    <subcellularLocation>
        <location evidence="1">Cytoplasm</location>
    </subcellularLocation>
</comment>
<organism evidence="8 9">
    <name type="scientific">Triparma strigata</name>
    <dbReference type="NCBI Taxonomy" id="1606541"/>
    <lineage>
        <taxon>Eukaryota</taxon>
        <taxon>Sar</taxon>
        <taxon>Stramenopiles</taxon>
        <taxon>Ochrophyta</taxon>
        <taxon>Bolidophyceae</taxon>
        <taxon>Parmales</taxon>
        <taxon>Triparmaceae</taxon>
        <taxon>Triparma</taxon>
    </lineage>
</organism>
<dbReference type="InterPro" id="IPR000048">
    <property type="entry name" value="IQ_motif_EF-hand-BS"/>
</dbReference>
<dbReference type="InterPro" id="IPR001202">
    <property type="entry name" value="WW_dom"/>
</dbReference>
<dbReference type="SUPFAM" id="SSF51045">
    <property type="entry name" value="WW domain"/>
    <property type="match status" value="2"/>
</dbReference>
<dbReference type="GO" id="GO:0051295">
    <property type="term" value="P:establishment of meiotic spindle localization"/>
    <property type="evidence" value="ECO:0007669"/>
    <property type="project" value="TreeGrafter"/>
</dbReference>
<name>A0A9W7AZW5_9STRA</name>
<dbReference type="GO" id="GO:0005516">
    <property type="term" value="F:calmodulin binding"/>
    <property type="evidence" value="ECO:0007669"/>
    <property type="project" value="UniProtKB-KW"/>
</dbReference>
<feature type="compositionally biased region" description="Basic and acidic residues" evidence="6">
    <location>
        <begin position="208"/>
        <end position="222"/>
    </location>
</feature>
<dbReference type="CDD" id="cd00201">
    <property type="entry name" value="WW"/>
    <property type="match status" value="3"/>
</dbReference>
<evidence type="ECO:0000313" key="8">
    <source>
        <dbReference type="EMBL" id="GMH77454.1"/>
    </source>
</evidence>
<proteinExistence type="predicted"/>
<dbReference type="PROSITE" id="PS50096">
    <property type="entry name" value="IQ"/>
    <property type="match status" value="8"/>
</dbReference>
<dbReference type="PANTHER" id="PTHR22706:SF1">
    <property type="entry name" value="ASSEMBLY FACTOR FOR SPINDLE MICROTUBULES"/>
    <property type="match status" value="1"/>
</dbReference>
<dbReference type="GO" id="GO:0007051">
    <property type="term" value="P:spindle organization"/>
    <property type="evidence" value="ECO:0007669"/>
    <property type="project" value="TreeGrafter"/>
</dbReference>
<accession>A0A9W7AZW5</accession>
<dbReference type="InterPro" id="IPR051185">
    <property type="entry name" value="ASPM"/>
</dbReference>